<keyword evidence="1" id="KW-0472">Membrane</keyword>
<name>A0AAD9PZM3_ACRCE</name>
<dbReference type="Proteomes" id="UP001249851">
    <property type="component" value="Unassembled WGS sequence"/>
</dbReference>
<dbReference type="EMBL" id="JARQWQ010000094">
    <property type="protein sequence ID" value="KAK2551766.1"/>
    <property type="molecule type" value="Genomic_DNA"/>
</dbReference>
<gene>
    <name evidence="2" type="ORF">P5673_027381</name>
</gene>
<comment type="caution">
    <text evidence="2">The sequence shown here is derived from an EMBL/GenBank/DDBJ whole genome shotgun (WGS) entry which is preliminary data.</text>
</comment>
<feature type="transmembrane region" description="Helical" evidence="1">
    <location>
        <begin position="65"/>
        <end position="86"/>
    </location>
</feature>
<protein>
    <submittedName>
        <fullName evidence="2">Uncharacterized protein</fullName>
    </submittedName>
</protein>
<keyword evidence="3" id="KW-1185">Reference proteome</keyword>
<organism evidence="2 3">
    <name type="scientific">Acropora cervicornis</name>
    <name type="common">Staghorn coral</name>
    <dbReference type="NCBI Taxonomy" id="6130"/>
    <lineage>
        <taxon>Eukaryota</taxon>
        <taxon>Metazoa</taxon>
        <taxon>Cnidaria</taxon>
        <taxon>Anthozoa</taxon>
        <taxon>Hexacorallia</taxon>
        <taxon>Scleractinia</taxon>
        <taxon>Astrocoeniina</taxon>
        <taxon>Acroporidae</taxon>
        <taxon>Acropora</taxon>
    </lineage>
</organism>
<proteinExistence type="predicted"/>
<evidence type="ECO:0000313" key="3">
    <source>
        <dbReference type="Proteomes" id="UP001249851"/>
    </source>
</evidence>
<reference evidence="2" key="2">
    <citation type="journal article" date="2023" name="Science">
        <title>Genomic signatures of disease resistance in endangered staghorn corals.</title>
        <authorList>
            <person name="Vollmer S.V."/>
            <person name="Selwyn J.D."/>
            <person name="Despard B.A."/>
            <person name="Roesel C.L."/>
        </authorList>
    </citation>
    <scope>NUCLEOTIDE SEQUENCE</scope>
    <source>
        <strain evidence="2">K2</strain>
    </source>
</reference>
<accession>A0AAD9PZM3</accession>
<reference evidence="2" key="1">
    <citation type="journal article" date="2023" name="G3 (Bethesda)">
        <title>Whole genome assembly and annotation of the endangered Caribbean coral Acropora cervicornis.</title>
        <authorList>
            <person name="Selwyn J.D."/>
            <person name="Vollmer S.V."/>
        </authorList>
    </citation>
    <scope>NUCLEOTIDE SEQUENCE</scope>
    <source>
        <strain evidence="2">K2</strain>
    </source>
</reference>
<dbReference type="AlphaFoldDB" id="A0AAD9PZM3"/>
<keyword evidence="1" id="KW-0812">Transmembrane</keyword>
<evidence type="ECO:0000256" key="1">
    <source>
        <dbReference type="SAM" id="Phobius"/>
    </source>
</evidence>
<sequence length="124" mass="13987">MKSDNLVPGAFLRLGGEKPWEQGWKSENQVVVRSNKPIKLGNPSKHPRYLLHALVKNHCVGEKSCCFVVVVVVVFCFFFFVSFYFIKALQSENNSNVVYVLGCKNGLDLLIAHFNPCLAAWARN</sequence>
<keyword evidence="1" id="KW-1133">Transmembrane helix</keyword>
<evidence type="ECO:0000313" key="2">
    <source>
        <dbReference type="EMBL" id="KAK2551766.1"/>
    </source>
</evidence>